<dbReference type="Proteomes" id="UP001056693">
    <property type="component" value="Unassembled WGS sequence"/>
</dbReference>
<dbReference type="RefSeq" id="WP_249377215.1">
    <property type="nucleotide sequence ID" value="NZ_SNUZ01000013.1"/>
</dbReference>
<reference evidence="1 2" key="1">
    <citation type="submission" date="2019-03" db="EMBL/GenBank/DDBJ databases">
        <authorList>
            <person name="Molinero N."/>
            <person name="Sanchez B."/>
            <person name="Walker A."/>
            <person name="Duncan S."/>
            <person name="Delgado S."/>
            <person name="Margolles A."/>
        </authorList>
    </citation>
    <scope>NUCLEOTIDE SEQUENCE [LARGE SCALE GENOMIC DNA]</scope>
    <source>
        <strain evidence="1 2">IPLA60002</strain>
    </source>
</reference>
<sequence>MNLLWEFTLINAIINEYKNSCDGFYLFGDLGAVDFYKKLGFKTINQYTCKIKDEIIANVLPHSFTRINYKNSRTDLTREFCVITMEFVDY</sequence>
<dbReference type="SUPFAM" id="SSF55729">
    <property type="entry name" value="Acyl-CoA N-acyltransferases (Nat)"/>
    <property type="match status" value="1"/>
</dbReference>
<evidence type="ECO:0000313" key="1">
    <source>
        <dbReference type="EMBL" id="MCL3788335.1"/>
    </source>
</evidence>
<dbReference type="Gene3D" id="3.40.630.30">
    <property type="match status" value="1"/>
</dbReference>
<proteinExistence type="predicted"/>
<organism evidence="1 2">
    <name type="scientific">Ruminococcus bromii</name>
    <dbReference type="NCBI Taxonomy" id="40518"/>
    <lineage>
        <taxon>Bacteria</taxon>
        <taxon>Bacillati</taxon>
        <taxon>Bacillota</taxon>
        <taxon>Clostridia</taxon>
        <taxon>Eubacteriales</taxon>
        <taxon>Oscillospiraceae</taxon>
        <taxon>Ruminococcus</taxon>
    </lineage>
</organism>
<accession>A0ABT0NJ96</accession>
<evidence type="ECO:0000313" key="2">
    <source>
        <dbReference type="Proteomes" id="UP001056693"/>
    </source>
</evidence>
<keyword evidence="2" id="KW-1185">Reference proteome</keyword>
<dbReference type="InterPro" id="IPR016181">
    <property type="entry name" value="Acyl_CoA_acyltransferase"/>
</dbReference>
<dbReference type="EMBL" id="SNUZ01000013">
    <property type="protein sequence ID" value="MCL3788335.1"/>
    <property type="molecule type" value="Genomic_DNA"/>
</dbReference>
<name>A0ABT0NJ96_9FIRM</name>
<gene>
    <name evidence="1" type="ORF">E2N93_10080</name>
</gene>
<protein>
    <recommendedName>
        <fullName evidence="3">N-acetyltransferase domain-containing protein</fullName>
    </recommendedName>
</protein>
<evidence type="ECO:0008006" key="3">
    <source>
        <dbReference type="Google" id="ProtNLM"/>
    </source>
</evidence>
<comment type="caution">
    <text evidence="1">The sequence shown here is derived from an EMBL/GenBank/DDBJ whole genome shotgun (WGS) entry which is preliminary data.</text>
</comment>